<dbReference type="Proteomes" id="UP000002171">
    <property type="component" value="Unassembled WGS sequence"/>
</dbReference>
<dbReference type="GO" id="GO:0005975">
    <property type="term" value="P:carbohydrate metabolic process"/>
    <property type="evidence" value="ECO:0007669"/>
    <property type="project" value="InterPro"/>
</dbReference>
<evidence type="ECO:0000256" key="1">
    <source>
        <dbReference type="ARBA" id="ARBA00001231"/>
    </source>
</evidence>
<dbReference type="Pfam" id="PF00933">
    <property type="entry name" value="Glyco_hydro_3"/>
    <property type="match status" value="1"/>
</dbReference>
<evidence type="ECO:0000259" key="6">
    <source>
        <dbReference type="Pfam" id="PF00933"/>
    </source>
</evidence>
<organism evidence="7 8">
    <name type="scientific">Neptuniibacter caesariensis</name>
    <dbReference type="NCBI Taxonomy" id="207954"/>
    <lineage>
        <taxon>Bacteria</taxon>
        <taxon>Pseudomonadati</taxon>
        <taxon>Pseudomonadota</taxon>
        <taxon>Gammaproteobacteria</taxon>
        <taxon>Oceanospirillales</taxon>
        <taxon>Oceanospirillaceae</taxon>
        <taxon>Neptuniibacter</taxon>
    </lineage>
</organism>
<dbReference type="NCBIfam" id="NF003740">
    <property type="entry name" value="PRK05337.1"/>
    <property type="match status" value="1"/>
</dbReference>
<dbReference type="EC" id="3.2.1.52" evidence="3"/>
<sequence>MNNSHNARCEASLFLDLDGLELTDEEKVLLLDPLIGGVILFARNTQNAKQVAELVASIRAIRPDLILSLDQEGGRVQRLKDGVTLLPPVKALSKFSTSLEENRSTAEQLGYLMAAELRQLDIDLSFAPVVDIDYGRNTVIGNRAFGNDVSTVTVLSSGYIEGMRDAGMPATVKHFPGHGWANADTHHADAIDEREFSVIEQADMVPFKEAITNGVEAMMFAHVLYPQCDASPAGFSDFWIGNVLRDGLGFQGVIFSDDLSMKAAHSAGGYAKRAEHAIRAGCQVLLCCNDRKGTLAVLEYMRSACVEPYSALSSLKGKAIKVDEVRLEQARVLASRLMDVNL</sequence>
<comment type="caution">
    <text evidence="7">The sequence shown here is derived from an EMBL/GenBank/DDBJ whole genome shotgun (WGS) entry which is preliminary data.</text>
</comment>
<dbReference type="EMBL" id="AAOW01000049">
    <property type="protein sequence ID" value="EAR59494.1"/>
    <property type="molecule type" value="Genomic_DNA"/>
</dbReference>
<dbReference type="RefSeq" id="WP_007019520.1">
    <property type="nucleotide sequence ID" value="NZ_CH724125.1"/>
</dbReference>
<dbReference type="AlphaFoldDB" id="A0A7U8C400"/>
<protein>
    <recommendedName>
        <fullName evidence="3">beta-N-acetylhexosaminidase</fullName>
        <ecNumber evidence="3">3.2.1.52</ecNumber>
    </recommendedName>
</protein>
<name>A0A7U8C400_NEPCE</name>
<dbReference type="GO" id="GO:0004563">
    <property type="term" value="F:beta-N-acetylhexosaminidase activity"/>
    <property type="evidence" value="ECO:0007669"/>
    <property type="project" value="UniProtKB-EC"/>
</dbReference>
<dbReference type="PANTHER" id="PTHR30480">
    <property type="entry name" value="BETA-HEXOSAMINIDASE-RELATED"/>
    <property type="match status" value="1"/>
</dbReference>
<evidence type="ECO:0000313" key="8">
    <source>
        <dbReference type="Proteomes" id="UP000002171"/>
    </source>
</evidence>
<evidence type="ECO:0000256" key="4">
    <source>
        <dbReference type="ARBA" id="ARBA00022801"/>
    </source>
</evidence>
<dbReference type="InterPro" id="IPR017853">
    <property type="entry name" value="GH"/>
</dbReference>
<keyword evidence="8" id="KW-1185">Reference proteome</keyword>
<dbReference type="Gene3D" id="3.20.20.300">
    <property type="entry name" value="Glycoside hydrolase, family 3, N-terminal domain"/>
    <property type="match status" value="1"/>
</dbReference>
<reference evidence="7 8" key="1">
    <citation type="submission" date="2006-02" db="EMBL/GenBank/DDBJ databases">
        <authorList>
            <person name="Pinhassi J."/>
            <person name="Pedros-Alio C."/>
            <person name="Ferriera S."/>
            <person name="Johnson J."/>
            <person name="Kravitz S."/>
            <person name="Halpern A."/>
            <person name="Remington K."/>
            <person name="Beeson K."/>
            <person name="Tran B."/>
            <person name="Rogers Y.-H."/>
            <person name="Friedman R."/>
            <person name="Venter J.C."/>
        </authorList>
    </citation>
    <scope>NUCLEOTIDE SEQUENCE [LARGE SCALE GENOMIC DNA]</scope>
    <source>
        <strain evidence="7 8">MED92</strain>
    </source>
</reference>
<evidence type="ECO:0000256" key="3">
    <source>
        <dbReference type="ARBA" id="ARBA00012663"/>
    </source>
</evidence>
<proteinExistence type="inferred from homology"/>
<dbReference type="InterPro" id="IPR050226">
    <property type="entry name" value="NagZ_Beta-hexosaminidase"/>
</dbReference>
<evidence type="ECO:0000313" key="7">
    <source>
        <dbReference type="EMBL" id="EAR59494.1"/>
    </source>
</evidence>
<dbReference type="InterPro" id="IPR036962">
    <property type="entry name" value="Glyco_hydro_3_N_sf"/>
</dbReference>
<keyword evidence="4 7" id="KW-0378">Hydrolase</keyword>
<dbReference type="OrthoDB" id="9786661at2"/>
<dbReference type="GO" id="GO:0009254">
    <property type="term" value="P:peptidoglycan turnover"/>
    <property type="evidence" value="ECO:0007669"/>
    <property type="project" value="TreeGrafter"/>
</dbReference>
<keyword evidence="5 7" id="KW-0326">Glycosidase</keyword>
<dbReference type="PANTHER" id="PTHR30480:SF13">
    <property type="entry name" value="BETA-HEXOSAMINIDASE"/>
    <property type="match status" value="1"/>
</dbReference>
<evidence type="ECO:0000256" key="5">
    <source>
        <dbReference type="ARBA" id="ARBA00023295"/>
    </source>
</evidence>
<dbReference type="SUPFAM" id="SSF51445">
    <property type="entry name" value="(Trans)glycosidases"/>
    <property type="match status" value="1"/>
</dbReference>
<comment type="catalytic activity">
    <reaction evidence="1">
        <text>Hydrolysis of terminal non-reducing N-acetyl-D-hexosamine residues in N-acetyl-beta-D-hexosaminides.</text>
        <dbReference type="EC" id="3.2.1.52"/>
    </reaction>
</comment>
<accession>A0A7U8C400</accession>
<comment type="similarity">
    <text evidence="2">Belongs to the glycosyl hydrolase 3 family.</text>
</comment>
<gene>
    <name evidence="7" type="ORF">MED92_09276</name>
</gene>
<dbReference type="InterPro" id="IPR001764">
    <property type="entry name" value="Glyco_hydro_3_N"/>
</dbReference>
<evidence type="ECO:0000256" key="2">
    <source>
        <dbReference type="ARBA" id="ARBA00005336"/>
    </source>
</evidence>
<feature type="domain" description="Glycoside hydrolase family 3 N-terminal" evidence="6">
    <location>
        <begin position="22"/>
        <end position="296"/>
    </location>
</feature>